<dbReference type="PANTHER" id="PTHR11716:SF9">
    <property type="entry name" value="PHOSPHOLIPASE A2, MEMBRANE ASSOCIATED"/>
    <property type="match status" value="1"/>
</dbReference>
<dbReference type="RefSeq" id="XP_028596228.1">
    <property type="nucleotide sequence ID" value="XM_028740395.1"/>
</dbReference>
<feature type="disulfide bond" evidence="6">
    <location>
        <begin position="122"/>
        <end position="146"/>
    </location>
</feature>
<dbReference type="InterPro" id="IPR036444">
    <property type="entry name" value="PLipase_A2_dom_sf"/>
</dbReference>
<keyword evidence="2 8" id="KW-0964">Secreted</keyword>
<comment type="catalytic activity">
    <reaction evidence="8">
        <text>a 1,2-diacyl-sn-glycero-3-phosphocholine + H2O = a 1-acyl-sn-glycero-3-phosphocholine + a fatty acid + H(+)</text>
        <dbReference type="Rhea" id="RHEA:15801"/>
        <dbReference type="ChEBI" id="CHEBI:15377"/>
        <dbReference type="ChEBI" id="CHEBI:15378"/>
        <dbReference type="ChEBI" id="CHEBI:28868"/>
        <dbReference type="ChEBI" id="CHEBI:57643"/>
        <dbReference type="ChEBI" id="CHEBI:58168"/>
        <dbReference type="EC" id="3.1.1.4"/>
    </reaction>
</comment>
<feature type="domain" description="Phospholipase A2-like central" evidence="10">
    <location>
        <begin position="66"/>
        <end position="181"/>
    </location>
</feature>
<sequence length="187" mass="21410">MWGCRVVTFLRREGQPNHKEEREPGVISTPKKFYEEAKQSLYQRKMKILWGSMVLLVCSVLAVNGNLFQFGRMIQKLTGKTSFPHYTTYGCYCGVGGQGKPRDDTDRCCLAHDCCYEKLKDCNANTDIYNYSIDDGVITCGEGSSCEKQICECDKTAALCLKDHLDTYNEEYRFYFDKNCKEGPMKC</sequence>
<evidence type="ECO:0000256" key="1">
    <source>
        <dbReference type="ARBA" id="ARBA00004613"/>
    </source>
</evidence>
<dbReference type="OMA" id="CNANTDI"/>
<dbReference type="CDD" id="cd00125">
    <property type="entry name" value="PLA2c"/>
    <property type="match status" value="1"/>
</dbReference>
<gene>
    <name evidence="11" type="primary">LOC114602319</name>
</gene>
<dbReference type="GeneID" id="114602319"/>
<dbReference type="OrthoDB" id="5841574at2759"/>
<accession>A0A670K4A2</accession>
<keyword evidence="8" id="KW-0443">Lipid metabolism</keyword>
<dbReference type="GO" id="GO:0005576">
    <property type="term" value="C:extracellular region"/>
    <property type="evidence" value="ECO:0007669"/>
    <property type="project" value="UniProtKB-SubCell"/>
</dbReference>
<dbReference type="GO" id="GO:0042130">
    <property type="term" value="P:negative regulation of T cell proliferation"/>
    <property type="evidence" value="ECO:0007669"/>
    <property type="project" value="TreeGrafter"/>
</dbReference>
<keyword evidence="9" id="KW-0812">Transmembrane</keyword>
<dbReference type="GO" id="GO:0005543">
    <property type="term" value="F:phospholipid binding"/>
    <property type="evidence" value="ECO:0007669"/>
    <property type="project" value="TreeGrafter"/>
</dbReference>
<dbReference type="FunFam" id="1.20.90.10:FF:000001">
    <property type="entry name" value="Basic phospholipase A2 homolog"/>
    <property type="match status" value="1"/>
</dbReference>
<dbReference type="SMART" id="SM00085">
    <property type="entry name" value="PA2c"/>
    <property type="match status" value="1"/>
</dbReference>
<feature type="binding site" evidence="5">
    <location>
        <position position="113"/>
    </location>
    <ligand>
        <name>Ca(2+)</name>
        <dbReference type="ChEBI" id="CHEBI:29108"/>
    </ligand>
</feature>
<keyword evidence="9" id="KW-1133">Transmembrane helix</keyword>
<dbReference type="Pfam" id="PF00068">
    <property type="entry name" value="Phospholip_A2_1"/>
    <property type="match status" value="1"/>
</dbReference>
<name>A0A670K4A2_PODMU</name>
<feature type="transmembrane region" description="Helical" evidence="9">
    <location>
        <begin position="48"/>
        <end position="68"/>
    </location>
</feature>
<dbReference type="InterPro" id="IPR001211">
    <property type="entry name" value="PLA2"/>
</dbReference>
<dbReference type="InterPro" id="IPR033112">
    <property type="entry name" value="PLA2_Asp_AS"/>
</dbReference>
<evidence type="ECO:0000256" key="3">
    <source>
        <dbReference type="ARBA" id="ARBA00023157"/>
    </source>
</evidence>
<evidence type="ECO:0000256" key="8">
    <source>
        <dbReference type="RuleBase" id="RU361236"/>
    </source>
</evidence>
<feature type="binding site" evidence="5">
    <location>
        <position position="96"/>
    </location>
    <ligand>
        <name>Ca(2+)</name>
        <dbReference type="ChEBI" id="CHEBI:29108"/>
    </ligand>
</feature>
<dbReference type="Proteomes" id="UP000472272">
    <property type="component" value="Chromosome 8"/>
</dbReference>
<evidence type="ECO:0000256" key="6">
    <source>
        <dbReference type="PIRSR" id="PIRSR601211-3"/>
    </source>
</evidence>
<evidence type="ECO:0000259" key="10">
    <source>
        <dbReference type="SMART" id="SM00085"/>
    </source>
</evidence>
<dbReference type="EC" id="3.1.1.4" evidence="8"/>
<dbReference type="GO" id="GO:0016042">
    <property type="term" value="P:lipid catabolic process"/>
    <property type="evidence" value="ECO:0007669"/>
    <property type="project" value="InterPro"/>
</dbReference>
<feature type="binding site" evidence="5">
    <location>
        <position position="92"/>
    </location>
    <ligand>
        <name>Ca(2+)</name>
        <dbReference type="ChEBI" id="CHEBI:29108"/>
    </ligand>
</feature>
<dbReference type="PANTHER" id="PTHR11716">
    <property type="entry name" value="PHOSPHOLIPASE A2 FAMILY MEMBER"/>
    <property type="match status" value="1"/>
</dbReference>
<feature type="binding site" evidence="5">
    <location>
        <position position="94"/>
    </location>
    <ligand>
        <name>Ca(2+)</name>
        <dbReference type="ChEBI" id="CHEBI:29108"/>
    </ligand>
</feature>
<comment type="subcellular location">
    <subcellularLocation>
        <location evidence="1 8">Secreted</location>
    </subcellularLocation>
</comment>
<evidence type="ECO:0000256" key="9">
    <source>
        <dbReference type="SAM" id="Phobius"/>
    </source>
</evidence>
<dbReference type="Ensembl" id="ENSPMRT00000033540.1">
    <property type="protein sequence ID" value="ENSPMRP00000031621.1"/>
    <property type="gene ID" value="ENSPMRG00000020484.1"/>
</dbReference>
<keyword evidence="3 6" id="KW-1015">Disulfide bond</keyword>
<dbReference type="SUPFAM" id="SSF48619">
    <property type="entry name" value="Phospholipase A2, PLA2"/>
    <property type="match status" value="1"/>
</dbReference>
<dbReference type="InterPro" id="IPR016090">
    <property type="entry name" value="PLA2-like_dom"/>
</dbReference>
<keyword evidence="5" id="KW-0479">Metal-binding</keyword>
<comment type="similarity">
    <text evidence="7">Belongs to the phospholipase A2 family.</text>
</comment>
<dbReference type="Gene3D" id="1.20.90.10">
    <property type="entry name" value="Phospholipase A2 domain"/>
    <property type="match status" value="1"/>
</dbReference>
<dbReference type="PRINTS" id="PR00389">
    <property type="entry name" value="PHPHLIPASEA2"/>
</dbReference>
<dbReference type="GO" id="GO:0005509">
    <property type="term" value="F:calcium ion binding"/>
    <property type="evidence" value="ECO:0007669"/>
    <property type="project" value="InterPro"/>
</dbReference>
<comment type="cofactor">
    <cofactor evidence="5">
        <name>Ca(2+)</name>
        <dbReference type="ChEBI" id="CHEBI:29108"/>
    </cofactor>
    <text evidence="5">Binds 1 Ca(2+) ion per subunit.</text>
</comment>
<proteinExistence type="inferred from homology"/>
<feature type="active site" evidence="4">
    <location>
        <position position="154"/>
    </location>
</feature>
<dbReference type="GO" id="GO:0050482">
    <property type="term" value="P:arachidonate secretion"/>
    <property type="evidence" value="ECO:0007669"/>
    <property type="project" value="InterPro"/>
</dbReference>
<keyword evidence="5 8" id="KW-0106">Calcium</keyword>
<dbReference type="AlphaFoldDB" id="A0A670K4A2"/>
<dbReference type="PROSITE" id="PS00118">
    <property type="entry name" value="PA2_HIS"/>
    <property type="match status" value="1"/>
</dbReference>
<evidence type="ECO:0000256" key="7">
    <source>
        <dbReference type="RuleBase" id="RU003654"/>
    </source>
</evidence>
<feature type="disulfide bond" evidence="6">
    <location>
        <begin position="140"/>
        <end position="151"/>
    </location>
</feature>
<keyword evidence="8" id="KW-0378">Hydrolase</keyword>
<feature type="disulfide bond" evidence="6">
    <location>
        <begin position="93"/>
        <end position="109"/>
    </location>
</feature>
<feature type="disulfide bond" evidence="6">
    <location>
        <begin position="108"/>
        <end position="160"/>
    </location>
</feature>
<keyword evidence="12" id="KW-1185">Reference proteome</keyword>
<dbReference type="KEGG" id="pmua:114602319"/>
<dbReference type="PROSITE" id="PS00119">
    <property type="entry name" value="PA2_ASP"/>
    <property type="match status" value="1"/>
</dbReference>
<reference evidence="11" key="2">
    <citation type="submission" date="2025-08" db="UniProtKB">
        <authorList>
            <consortium name="Ensembl"/>
        </authorList>
    </citation>
    <scope>IDENTIFICATION</scope>
</reference>
<evidence type="ECO:0000256" key="2">
    <source>
        <dbReference type="ARBA" id="ARBA00022525"/>
    </source>
</evidence>
<reference evidence="11" key="3">
    <citation type="submission" date="2025-09" db="UniProtKB">
        <authorList>
            <consortium name="Ensembl"/>
        </authorList>
    </citation>
    <scope>IDENTIFICATION</scope>
</reference>
<organism evidence="11 12">
    <name type="scientific">Podarcis muralis</name>
    <name type="common">Wall lizard</name>
    <name type="synonym">Lacerta muralis</name>
    <dbReference type="NCBI Taxonomy" id="64176"/>
    <lineage>
        <taxon>Eukaryota</taxon>
        <taxon>Metazoa</taxon>
        <taxon>Chordata</taxon>
        <taxon>Craniata</taxon>
        <taxon>Vertebrata</taxon>
        <taxon>Euteleostomi</taxon>
        <taxon>Lepidosauria</taxon>
        <taxon>Squamata</taxon>
        <taxon>Bifurcata</taxon>
        <taxon>Unidentata</taxon>
        <taxon>Episquamata</taxon>
        <taxon>Laterata</taxon>
        <taxon>Lacertibaenia</taxon>
        <taxon>Lacertidae</taxon>
        <taxon>Podarcis</taxon>
    </lineage>
</organism>
<protein>
    <recommendedName>
        <fullName evidence="8">Phospholipase A2</fullName>
        <ecNumber evidence="8">3.1.1.4</ecNumber>
    </recommendedName>
</protein>
<evidence type="ECO:0000313" key="11">
    <source>
        <dbReference type="Ensembl" id="ENSPMRP00000031621.1"/>
    </source>
</evidence>
<evidence type="ECO:0000256" key="4">
    <source>
        <dbReference type="PIRSR" id="PIRSR601211-1"/>
    </source>
</evidence>
<feature type="disulfide bond" evidence="6">
    <location>
        <begin position="115"/>
        <end position="153"/>
    </location>
</feature>
<dbReference type="GeneTree" id="ENSGT00940000161504"/>
<keyword evidence="9" id="KW-0472">Membrane</keyword>
<evidence type="ECO:0000313" key="12">
    <source>
        <dbReference type="Proteomes" id="UP000472272"/>
    </source>
</evidence>
<evidence type="ECO:0000256" key="5">
    <source>
        <dbReference type="PIRSR" id="PIRSR601211-2"/>
    </source>
</evidence>
<dbReference type="GO" id="GO:0047498">
    <property type="term" value="F:calcium-dependent phospholipase A2 activity"/>
    <property type="evidence" value="ECO:0007669"/>
    <property type="project" value="TreeGrafter"/>
</dbReference>
<feature type="active site" evidence="4">
    <location>
        <position position="112"/>
    </location>
</feature>
<dbReference type="GO" id="GO:0006644">
    <property type="term" value="P:phospholipid metabolic process"/>
    <property type="evidence" value="ECO:0007669"/>
    <property type="project" value="InterPro"/>
</dbReference>
<reference evidence="11 12" key="1">
    <citation type="journal article" date="2019" name="Proc. Natl. Acad. Sci. U.S.A.">
        <title>Regulatory changes in pterin and carotenoid genes underlie balanced color polymorphisms in the wall lizard.</title>
        <authorList>
            <person name="Andrade P."/>
            <person name="Pinho C."/>
            <person name="Perez I de Lanuza G."/>
            <person name="Afonso S."/>
            <person name="Brejcha J."/>
            <person name="Rubin C.J."/>
            <person name="Wallerman O."/>
            <person name="Pereira P."/>
            <person name="Sabatino S.J."/>
            <person name="Bellati A."/>
            <person name="Pellitteri-Rosa D."/>
            <person name="Bosakova Z."/>
            <person name="Bunikis I."/>
            <person name="Carretero M.A."/>
            <person name="Feiner N."/>
            <person name="Marsik P."/>
            <person name="Pauperio F."/>
            <person name="Salvi D."/>
            <person name="Soler L."/>
            <person name="While G.M."/>
            <person name="Uller T."/>
            <person name="Font E."/>
            <person name="Andersson L."/>
            <person name="Carneiro M."/>
        </authorList>
    </citation>
    <scope>NUCLEOTIDE SEQUENCE</scope>
</reference>
<dbReference type="InterPro" id="IPR033113">
    <property type="entry name" value="PLA2_histidine"/>
</dbReference>